<dbReference type="Pfam" id="PF13700">
    <property type="entry name" value="DUF4158"/>
    <property type="match status" value="1"/>
</dbReference>
<evidence type="ECO:0000313" key="3">
    <source>
        <dbReference type="Proteomes" id="UP001521209"/>
    </source>
</evidence>
<comment type="caution">
    <text evidence="2">The sequence shown here is derived from an EMBL/GenBank/DDBJ whole genome shotgun (WGS) entry which is preliminary data.</text>
</comment>
<name>A0ABS9E1X2_9PROT</name>
<evidence type="ECO:0000259" key="1">
    <source>
        <dbReference type="Pfam" id="PF13700"/>
    </source>
</evidence>
<proteinExistence type="predicted"/>
<dbReference type="InterPro" id="IPR025296">
    <property type="entry name" value="DUF4158"/>
</dbReference>
<accession>A0ABS9E1X2</accession>
<dbReference type="RefSeq" id="WP_235706313.1">
    <property type="nucleotide sequence ID" value="NZ_JAKGBZ010000154.1"/>
</dbReference>
<dbReference type="Proteomes" id="UP001521209">
    <property type="component" value="Unassembled WGS sequence"/>
</dbReference>
<sequence>MLTDEERHVLLGVPADPDGLVRHYTFTRSDRNLLLTRRGKTNQLGFAVQLVLLRHPGTTLFYMDGSVAALVAWLATQLEIPRSAFETYQRRPQTMTDHAQILATTLGLRLPSRGDFASMIDAAALAAWDTDRGPMIVKGVIADLRARKIILPTTGVIERVAIAGRARARKRTADALIQGLSPDQITRLDLNRAGNPGGHFV</sequence>
<feature type="domain" description="DUF4158" evidence="1">
    <location>
        <begin position="1"/>
        <end position="162"/>
    </location>
</feature>
<organism evidence="2 3">
    <name type="scientific">Acidiphilium iwatense</name>
    <dbReference type="NCBI Taxonomy" id="768198"/>
    <lineage>
        <taxon>Bacteria</taxon>
        <taxon>Pseudomonadati</taxon>
        <taxon>Pseudomonadota</taxon>
        <taxon>Alphaproteobacteria</taxon>
        <taxon>Acetobacterales</taxon>
        <taxon>Acidocellaceae</taxon>
        <taxon>Acidiphilium</taxon>
    </lineage>
</organism>
<dbReference type="EMBL" id="JAKGBZ010000154">
    <property type="protein sequence ID" value="MCF3949007.1"/>
    <property type="molecule type" value="Genomic_DNA"/>
</dbReference>
<keyword evidence="3" id="KW-1185">Reference proteome</keyword>
<evidence type="ECO:0000313" key="2">
    <source>
        <dbReference type="EMBL" id="MCF3949007.1"/>
    </source>
</evidence>
<reference evidence="2 3" key="1">
    <citation type="submission" date="2022-01" db="EMBL/GenBank/DDBJ databases">
        <authorList>
            <person name="Won M."/>
            <person name="Kim S.-J."/>
            <person name="Kwon S.-W."/>
        </authorList>
    </citation>
    <scope>NUCLEOTIDE SEQUENCE [LARGE SCALE GENOMIC DNA]</scope>
    <source>
        <strain evidence="2 3">KCTC 23505</strain>
    </source>
</reference>
<gene>
    <name evidence="2" type="ORF">L2A60_20435</name>
</gene>
<protein>
    <submittedName>
        <fullName evidence="2">DUF4158 domain-containing protein</fullName>
    </submittedName>
</protein>